<accession>D8UCT9</accession>
<evidence type="ECO:0000313" key="2">
    <source>
        <dbReference type="EMBL" id="EFJ42447.1"/>
    </source>
</evidence>
<dbReference type="EMBL" id="GL378382">
    <property type="protein sequence ID" value="EFJ42447.1"/>
    <property type="molecule type" value="Genomic_DNA"/>
</dbReference>
<keyword evidence="3" id="KW-1185">Reference proteome</keyword>
<organism evidence="3">
    <name type="scientific">Volvox carteri f. nagariensis</name>
    <dbReference type="NCBI Taxonomy" id="3068"/>
    <lineage>
        <taxon>Eukaryota</taxon>
        <taxon>Viridiplantae</taxon>
        <taxon>Chlorophyta</taxon>
        <taxon>core chlorophytes</taxon>
        <taxon>Chlorophyceae</taxon>
        <taxon>CS clade</taxon>
        <taxon>Chlamydomonadales</taxon>
        <taxon>Volvocaceae</taxon>
        <taxon>Volvox</taxon>
    </lineage>
</organism>
<dbReference type="KEGG" id="vcn:VOLCADRAFT_97464"/>
<name>D8UCT9_VOLCA</name>
<evidence type="ECO:0000256" key="1">
    <source>
        <dbReference type="SAM" id="MobiDB-lite"/>
    </source>
</evidence>
<feature type="compositionally biased region" description="Low complexity" evidence="1">
    <location>
        <begin position="84"/>
        <end position="97"/>
    </location>
</feature>
<gene>
    <name evidence="2" type="ORF">VOLCADRAFT_97464</name>
</gene>
<dbReference type="AlphaFoldDB" id="D8UCT9"/>
<dbReference type="GeneID" id="9619613"/>
<feature type="compositionally biased region" description="Basic and acidic residues" evidence="1">
    <location>
        <begin position="74"/>
        <end position="83"/>
    </location>
</feature>
<feature type="region of interest" description="Disordered" evidence="1">
    <location>
        <begin position="74"/>
        <end position="104"/>
    </location>
</feature>
<feature type="region of interest" description="Disordered" evidence="1">
    <location>
        <begin position="145"/>
        <end position="166"/>
    </location>
</feature>
<dbReference type="InParanoid" id="D8UCT9"/>
<protein>
    <submittedName>
        <fullName evidence="2">Uncharacterized protein</fullName>
    </submittedName>
</protein>
<sequence length="377" mass="40244">MEVKRNLVGGWVPSPLRKSRKCKNLTVQASKVVMSSDRVRLSTGATTIVRAPIARGKSFVGNAAFRASLPELTSREQHDDISHEQQQQQQQQDSSSSMPPIPLYGSVSPVPWRDAILASSASPAVTTLPVTNIATRKSLNNAALPSSQTLPVTGTAGGAAAAGGSSFYRRNGVATNVDAQQKADRKSPPHQGPHAAVHVARLANEHAREQARVERARSTLFGGELPSVRRLSSGAAVDGNASGGGGGGVELRVLVPTQSVHKSLEVLEHRGLRTGKSFTQRALEDPNNPAFKTAKQLAAVQEKLSYMEDPDWRAKAAEMGHTYVIHDVLMDVSRHVTMQGPGFLKGVDGRLDAKLGGGAVRLLLLLMLQGTHGLRRQ</sequence>
<proteinExistence type="predicted"/>
<dbReference type="OrthoDB" id="551688at2759"/>
<evidence type="ECO:0000313" key="3">
    <source>
        <dbReference type="Proteomes" id="UP000001058"/>
    </source>
</evidence>
<reference evidence="2 3" key="1">
    <citation type="journal article" date="2010" name="Science">
        <title>Genomic analysis of organismal complexity in the multicellular green alga Volvox carteri.</title>
        <authorList>
            <person name="Prochnik S.E."/>
            <person name="Umen J."/>
            <person name="Nedelcu A.M."/>
            <person name="Hallmann A."/>
            <person name="Miller S.M."/>
            <person name="Nishii I."/>
            <person name="Ferris P."/>
            <person name="Kuo A."/>
            <person name="Mitros T."/>
            <person name="Fritz-Laylin L.K."/>
            <person name="Hellsten U."/>
            <person name="Chapman J."/>
            <person name="Simakov O."/>
            <person name="Rensing S.A."/>
            <person name="Terry A."/>
            <person name="Pangilinan J."/>
            <person name="Kapitonov V."/>
            <person name="Jurka J."/>
            <person name="Salamov A."/>
            <person name="Shapiro H."/>
            <person name="Schmutz J."/>
            <person name="Grimwood J."/>
            <person name="Lindquist E."/>
            <person name="Lucas S."/>
            <person name="Grigoriev I.V."/>
            <person name="Schmitt R."/>
            <person name="Kirk D."/>
            <person name="Rokhsar D.S."/>
        </authorList>
    </citation>
    <scope>NUCLEOTIDE SEQUENCE [LARGE SCALE GENOMIC DNA]</scope>
    <source>
        <strain evidence="3">f. Nagariensis / Eve</strain>
    </source>
</reference>
<dbReference type="Proteomes" id="UP000001058">
    <property type="component" value="Unassembled WGS sequence"/>
</dbReference>
<dbReference type="RefSeq" id="XP_002956510.1">
    <property type="nucleotide sequence ID" value="XM_002956464.1"/>
</dbReference>